<proteinExistence type="inferred from homology"/>
<evidence type="ECO:0000256" key="2">
    <source>
        <dbReference type="ARBA" id="ARBA00016956"/>
    </source>
</evidence>
<keyword evidence="3 5" id="KW-0251">Elongation factor</keyword>
<reference evidence="7 8" key="1">
    <citation type="journal article" date="2014" name="Mol. Biol. Evol.">
        <title>Massive expansion of Ubiquitination-related gene families within the Chlamydiae.</title>
        <authorList>
            <person name="Domman D."/>
            <person name="Collingro A."/>
            <person name="Lagkouvardos I."/>
            <person name="Gehre L."/>
            <person name="Weinmaier T."/>
            <person name="Rattei T."/>
            <person name="Subtil A."/>
            <person name="Horn M."/>
        </authorList>
    </citation>
    <scope>NUCLEOTIDE SEQUENCE [LARGE SCALE GENOMIC DNA]</scope>
    <source>
        <strain evidence="7 8">EI2</strain>
    </source>
</reference>
<dbReference type="SUPFAM" id="SSF46934">
    <property type="entry name" value="UBA-like"/>
    <property type="match status" value="1"/>
</dbReference>
<dbReference type="InterPro" id="IPR001816">
    <property type="entry name" value="Transl_elong_EFTs/EF1B"/>
</dbReference>
<dbReference type="FunFam" id="1.10.8.10:FF:000001">
    <property type="entry name" value="Elongation factor Ts"/>
    <property type="match status" value="1"/>
</dbReference>
<evidence type="ECO:0000256" key="1">
    <source>
        <dbReference type="ARBA" id="ARBA00005532"/>
    </source>
</evidence>
<evidence type="ECO:0000256" key="3">
    <source>
        <dbReference type="ARBA" id="ARBA00022768"/>
    </source>
</evidence>
<dbReference type="Gene3D" id="1.10.286.20">
    <property type="match status" value="1"/>
</dbReference>
<dbReference type="PANTHER" id="PTHR11741:SF0">
    <property type="entry name" value="ELONGATION FACTOR TS, MITOCHONDRIAL"/>
    <property type="match status" value="1"/>
</dbReference>
<dbReference type="InterPro" id="IPR014039">
    <property type="entry name" value="Transl_elong_EFTs/EF1B_dimer"/>
</dbReference>
<keyword evidence="4 5" id="KW-0648">Protein biosynthesis</keyword>
<feature type="region of interest" description="Involved in Mg(2+) ion dislocation from EF-Tu" evidence="5">
    <location>
        <begin position="126"/>
        <end position="129"/>
    </location>
</feature>
<comment type="subcellular location">
    <subcellularLocation>
        <location evidence="5">Cytoplasm</location>
    </subcellularLocation>
</comment>
<dbReference type="InterPro" id="IPR018101">
    <property type="entry name" value="Transl_elong_Ts_CS"/>
</dbReference>
<dbReference type="PROSITE" id="PS01126">
    <property type="entry name" value="EF_TS_1"/>
    <property type="match status" value="1"/>
</dbReference>
<dbReference type="SUPFAM" id="SSF54713">
    <property type="entry name" value="Elongation factor Ts (EF-Ts), dimerisation domain"/>
    <property type="match status" value="2"/>
</dbReference>
<dbReference type="Gene3D" id="3.30.479.20">
    <property type="entry name" value="Elongation factor Ts, dimerisation domain"/>
    <property type="match status" value="2"/>
</dbReference>
<dbReference type="Proteomes" id="UP000031465">
    <property type="component" value="Unassembled WGS sequence"/>
</dbReference>
<dbReference type="PANTHER" id="PTHR11741">
    <property type="entry name" value="ELONGATION FACTOR TS"/>
    <property type="match status" value="1"/>
</dbReference>
<dbReference type="InterPro" id="IPR036402">
    <property type="entry name" value="EF-Ts_dimer_sf"/>
</dbReference>
<organism evidence="7 8">
    <name type="scientific">Candidatus Protochlamydia amoebophila</name>
    <dbReference type="NCBI Taxonomy" id="362787"/>
    <lineage>
        <taxon>Bacteria</taxon>
        <taxon>Pseudomonadati</taxon>
        <taxon>Chlamydiota</taxon>
        <taxon>Chlamydiia</taxon>
        <taxon>Parachlamydiales</taxon>
        <taxon>Parachlamydiaceae</taxon>
        <taxon>Candidatus Protochlamydia</taxon>
    </lineage>
</organism>
<dbReference type="AlphaFoldDB" id="A0A0C1K4G3"/>
<dbReference type="CDD" id="cd14275">
    <property type="entry name" value="UBA_EF-Ts"/>
    <property type="match status" value="1"/>
</dbReference>
<dbReference type="GO" id="GO:0003746">
    <property type="term" value="F:translation elongation factor activity"/>
    <property type="evidence" value="ECO:0007669"/>
    <property type="project" value="UniProtKB-UniRule"/>
</dbReference>
<protein>
    <recommendedName>
        <fullName evidence="2 5">Elongation factor Ts</fullName>
        <shortName evidence="5">EF-Ts</shortName>
    </recommendedName>
</protein>
<dbReference type="Gene3D" id="1.10.8.10">
    <property type="entry name" value="DNA helicase RuvA subunit, C-terminal domain"/>
    <property type="match status" value="1"/>
</dbReference>
<accession>A0A0C1K4G3</accession>
<dbReference type="InterPro" id="IPR009060">
    <property type="entry name" value="UBA-like_sf"/>
</dbReference>
<dbReference type="HAMAP" id="MF_00050">
    <property type="entry name" value="EF_Ts"/>
    <property type="match status" value="1"/>
</dbReference>
<evidence type="ECO:0000313" key="8">
    <source>
        <dbReference type="Proteomes" id="UP000031465"/>
    </source>
</evidence>
<evidence type="ECO:0000313" key="7">
    <source>
        <dbReference type="EMBL" id="KIC74217.1"/>
    </source>
</evidence>
<gene>
    <name evidence="5 7" type="primary">tsf</name>
    <name evidence="7" type="ORF">DB44_AN00020</name>
</gene>
<comment type="similarity">
    <text evidence="1 5">Belongs to the EF-Ts family.</text>
</comment>
<evidence type="ECO:0000259" key="6">
    <source>
        <dbReference type="Pfam" id="PF00889"/>
    </source>
</evidence>
<dbReference type="NCBIfam" id="TIGR00116">
    <property type="entry name" value="tsf"/>
    <property type="match status" value="1"/>
</dbReference>
<keyword evidence="5" id="KW-0963">Cytoplasm</keyword>
<comment type="caution">
    <text evidence="7">The sequence shown here is derived from an EMBL/GenBank/DDBJ whole genome shotgun (WGS) entry which is preliminary data.</text>
</comment>
<sequence>MIRKMILKFMLVKKNKLKKPKKKLYLLSIVNKIFKKLRVVQEEKNNMAAVTPALIKELRERTGVGMGKCKEALEEANGDMELAIANLRKAGMASAVKKEGRETKEGMIGTAENEKTIAIVEVNAETDFVVKNERFKEFLENIAREVANTNPSSLDAFLQQKYSKESSLTVDQYRATIVQTIGENIQIKRIMTLQKSPERSFGIYSHLGGKIVTMVEITGSNQEEALAKDIAMHIAATAPDYLSPEKVPQEIITSEKDIAKGQIQGKPANIVDKIVEGKINAFYDTNCLVRQKYIKDDSLSITDLVNQRSKVVGKELAVTNFIRWNVGQ</sequence>
<name>A0A0C1K4G3_9BACT</name>
<feature type="domain" description="Translation elongation factor EFTs/EF1B dimerisation" evidence="6">
    <location>
        <begin position="118"/>
        <end position="328"/>
    </location>
</feature>
<dbReference type="EMBL" id="JSAN01000013">
    <property type="protein sequence ID" value="KIC74217.1"/>
    <property type="molecule type" value="Genomic_DNA"/>
</dbReference>
<dbReference type="PATRIC" id="fig|362787.3.peg.156"/>
<comment type="function">
    <text evidence="5">Associates with the EF-Tu.GDP complex and induces the exchange of GDP to GTP. It remains bound to the aminoacyl-tRNA.EF-Tu.GTP complex up to the GTP hydrolysis stage on the ribosome.</text>
</comment>
<evidence type="ECO:0000256" key="5">
    <source>
        <dbReference type="HAMAP-Rule" id="MF_00050"/>
    </source>
</evidence>
<dbReference type="GO" id="GO:0005737">
    <property type="term" value="C:cytoplasm"/>
    <property type="evidence" value="ECO:0007669"/>
    <property type="project" value="UniProtKB-SubCell"/>
</dbReference>
<dbReference type="Pfam" id="PF00889">
    <property type="entry name" value="EF_TS"/>
    <property type="match status" value="1"/>
</dbReference>
<evidence type="ECO:0000256" key="4">
    <source>
        <dbReference type="ARBA" id="ARBA00022917"/>
    </source>
</evidence>